<evidence type="ECO:0000313" key="2">
    <source>
        <dbReference type="EMBL" id="MBJ2176163.1"/>
    </source>
</evidence>
<sequence>MSFGGAVSAMVTSLKNNKRSRVSTFEKLKDYKSIDYGEGKIDKKATPEQLKAIREKLQKENRKKRIITILYFVISFTILIILLNVIKFKQ</sequence>
<feature type="transmembrane region" description="Helical" evidence="1">
    <location>
        <begin position="66"/>
        <end position="86"/>
    </location>
</feature>
<organism evidence="2 3">
    <name type="scientific">Aureibaculum flavum</name>
    <dbReference type="NCBI Taxonomy" id="2795986"/>
    <lineage>
        <taxon>Bacteria</taxon>
        <taxon>Pseudomonadati</taxon>
        <taxon>Bacteroidota</taxon>
        <taxon>Flavobacteriia</taxon>
        <taxon>Flavobacteriales</taxon>
        <taxon>Flavobacteriaceae</taxon>
        <taxon>Aureibaculum</taxon>
    </lineage>
</organism>
<comment type="caution">
    <text evidence="2">The sequence shown here is derived from an EMBL/GenBank/DDBJ whole genome shotgun (WGS) entry which is preliminary data.</text>
</comment>
<reference evidence="2 3" key="1">
    <citation type="submission" date="2020-12" db="EMBL/GenBank/DDBJ databases">
        <title>Aureibaculum luteum sp. nov. and Aureibaculum flavum sp. nov., novel members of the family Flavobacteriaceae isolated from Antarctic intertidal sediments.</title>
        <authorList>
            <person name="He X."/>
            <person name="Zhang X."/>
        </authorList>
    </citation>
    <scope>NUCLEOTIDE SEQUENCE [LARGE SCALE GENOMIC DNA]</scope>
    <source>
        <strain evidence="2 3">A20</strain>
    </source>
</reference>
<keyword evidence="1" id="KW-0472">Membrane</keyword>
<accession>A0ABS0WWD8</accession>
<dbReference type="EMBL" id="JAEHFJ010000012">
    <property type="protein sequence ID" value="MBJ2176163.1"/>
    <property type="molecule type" value="Genomic_DNA"/>
</dbReference>
<evidence type="ECO:0000313" key="3">
    <source>
        <dbReference type="Proteomes" id="UP000623301"/>
    </source>
</evidence>
<dbReference type="Proteomes" id="UP000623301">
    <property type="component" value="Unassembled WGS sequence"/>
</dbReference>
<keyword evidence="1" id="KW-1133">Transmembrane helix</keyword>
<keyword evidence="3" id="KW-1185">Reference proteome</keyword>
<name>A0ABS0WWD8_9FLAO</name>
<proteinExistence type="predicted"/>
<evidence type="ECO:0000256" key="1">
    <source>
        <dbReference type="SAM" id="Phobius"/>
    </source>
</evidence>
<gene>
    <name evidence="2" type="ORF">JBL43_18070</name>
</gene>
<keyword evidence="1" id="KW-0812">Transmembrane</keyword>
<dbReference type="RefSeq" id="WP_198842786.1">
    <property type="nucleotide sequence ID" value="NZ_JAEHFJ010000012.1"/>
</dbReference>
<protein>
    <submittedName>
        <fullName evidence="2">Uncharacterized protein</fullName>
    </submittedName>
</protein>